<name>A0A9D4RNT3_DREPO</name>
<reference evidence="2" key="1">
    <citation type="journal article" date="2019" name="bioRxiv">
        <title>The Genome of the Zebra Mussel, Dreissena polymorpha: A Resource for Invasive Species Research.</title>
        <authorList>
            <person name="McCartney M.A."/>
            <person name="Auch B."/>
            <person name="Kono T."/>
            <person name="Mallez S."/>
            <person name="Zhang Y."/>
            <person name="Obille A."/>
            <person name="Becker A."/>
            <person name="Abrahante J.E."/>
            <person name="Garbe J."/>
            <person name="Badalamenti J.P."/>
            <person name="Herman A."/>
            <person name="Mangelson H."/>
            <person name="Liachko I."/>
            <person name="Sullivan S."/>
            <person name="Sone E.D."/>
            <person name="Koren S."/>
            <person name="Silverstein K.A.T."/>
            <person name="Beckman K.B."/>
            <person name="Gohl D.M."/>
        </authorList>
    </citation>
    <scope>NUCLEOTIDE SEQUENCE</scope>
    <source>
        <strain evidence="2">Duluth1</strain>
        <tissue evidence="2">Whole animal</tissue>
    </source>
</reference>
<evidence type="ECO:0000256" key="1">
    <source>
        <dbReference type="SAM" id="Phobius"/>
    </source>
</evidence>
<evidence type="ECO:0000313" key="2">
    <source>
        <dbReference type="EMBL" id="KAH3873182.1"/>
    </source>
</evidence>
<keyword evidence="1" id="KW-1133">Transmembrane helix</keyword>
<protein>
    <submittedName>
        <fullName evidence="2">Uncharacterized protein</fullName>
    </submittedName>
</protein>
<evidence type="ECO:0000313" key="3">
    <source>
        <dbReference type="Proteomes" id="UP000828390"/>
    </source>
</evidence>
<keyword evidence="3" id="KW-1185">Reference proteome</keyword>
<feature type="transmembrane region" description="Helical" evidence="1">
    <location>
        <begin position="70"/>
        <end position="89"/>
    </location>
</feature>
<sequence length="94" mass="10978">MSHKHFIIQPQFCQGFLEVLPLTCVRLEPLKNVHCQLFSIFTIHTDSFREGVVDNMKGTGNEWHQLCKPLLLLIVIETFPYCLVHIWAITTKRN</sequence>
<reference evidence="2" key="2">
    <citation type="submission" date="2020-11" db="EMBL/GenBank/DDBJ databases">
        <authorList>
            <person name="McCartney M.A."/>
            <person name="Auch B."/>
            <person name="Kono T."/>
            <person name="Mallez S."/>
            <person name="Becker A."/>
            <person name="Gohl D.M."/>
            <person name="Silverstein K.A.T."/>
            <person name="Koren S."/>
            <person name="Bechman K.B."/>
            <person name="Herman A."/>
            <person name="Abrahante J.E."/>
            <person name="Garbe J."/>
        </authorList>
    </citation>
    <scope>NUCLEOTIDE SEQUENCE</scope>
    <source>
        <strain evidence="2">Duluth1</strain>
        <tissue evidence="2">Whole animal</tissue>
    </source>
</reference>
<dbReference type="Proteomes" id="UP000828390">
    <property type="component" value="Unassembled WGS sequence"/>
</dbReference>
<comment type="caution">
    <text evidence="2">The sequence shown here is derived from an EMBL/GenBank/DDBJ whole genome shotgun (WGS) entry which is preliminary data.</text>
</comment>
<keyword evidence="1" id="KW-0812">Transmembrane</keyword>
<accession>A0A9D4RNT3</accession>
<keyword evidence="1" id="KW-0472">Membrane</keyword>
<organism evidence="2 3">
    <name type="scientific">Dreissena polymorpha</name>
    <name type="common">Zebra mussel</name>
    <name type="synonym">Mytilus polymorpha</name>
    <dbReference type="NCBI Taxonomy" id="45954"/>
    <lineage>
        <taxon>Eukaryota</taxon>
        <taxon>Metazoa</taxon>
        <taxon>Spiralia</taxon>
        <taxon>Lophotrochozoa</taxon>
        <taxon>Mollusca</taxon>
        <taxon>Bivalvia</taxon>
        <taxon>Autobranchia</taxon>
        <taxon>Heteroconchia</taxon>
        <taxon>Euheterodonta</taxon>
        <taxon>Imparidentia</taxon>
        <taxon>Neoheterodontei</taxon>
        <taxon>Myida</taxon>
        <taxon>Dreissenoidea</taxon>
        <taxon>Dreissenidae</taxon>
        <taxon>Dreissena</taxon>
    </lineage>
</organism>
<dbReference type="EMBL" id="JAIWYP010000002">
    <property type="protein sequence ID" value="KAH3873182.1"/>
    <property type="molecule type" value="Genomic_DNA"/>
</dbReference>
<proteinExistence type="predicted"/>
<dbReference type="AlphaFoldDB" id="A0A9D4RNT3"/>
<gene>
    <name evidence="2" type="ORF">DPMN_036409</name>
</gene>